<evidence type="ECO:0000313" key="2">
    <source>
        <dbReference type="EMBL" id="MCI16666.1"/>
    </source>
</evidence>
<feature type="non-terminal residue" evidence="2">
    <location>
        <position position="1"/>
    </location>
</feature>
<protein>
    <submittedName>
        <fullName evidence="2">TIR-NBS-LRR resistance protein</fullName>
    </submittedName>
</protein>
<dbReference type="AlphaFoldDB" id="A0A392PZB8"/>
<accession>A0A392PZB8</accession>
<feature type="compositionally biased region" description="Basic and acidic residues" evidence="1">
    <location>
        <begin position="1"/>
        <end position="15"/>
    </location>
</feature>
<evidence type="ECO:0000256" key="1">
    <source>
        <dbReference type="SAM" id="MobiDB-lite"/>
    </source>
</evidence>
<feature type="compositionally biased region" description="Acidic residues" evidence="1">
    <location>
        <begin position="89"/>
        <end position="100"/>
    </location>
</feature>
<dbReference type="Proteomes" id="UP000265520">
    <property type="component" value="Unassembled WGS sequence"/>
</dbReference>
<comment type="caution">
    <text evidence="2">The sequence shown here is derived from an EMBL/GenBank/DDBJ whole genome shotgun (WGS) entry which is preliminary data.</text>
</comment>
<feature type="region of interest" description="Disordered" evidence="1">
    <location>
        <begin position="1"/>
        <end position="100"/>
    </location>
</feature>
<evidence type="ECO:0000313" key="3">
    <source>
        <dbReference type="Proteomes" id="UP000265520"/>
    </source>
</evidence>
<name>A0A392PZB8_9FABA</name>
<feature type="compositionally biased region" description="Basic and acidic residues" evidence="1">
    <location>
        <begin position="48"/>
        <end position="58"/>
    </location>
</feature>
<dbReference type="EMBL" id="LXQA010101913">
    <property type="protein sequence ID" value="MCI16666.1"/>
    <property type="molecule type" value="Genomic_DNA"/>
</dbReference>
<feature type="non-terminal residue" evidence="2">
    <location>
        <position position="195"/>
    </location>
</feature>
<keyword evidence="3" id="KW-1185">Reference proteome</keyword>
<proteinExistence type="predicted"/>
<organism evidence="2 3">
    <name type="scientific">Trifolium medium</name>
    <dbReference type="NCBI Taxonomy" id="97028"/>
    <lineage>
        <taxon>Eukaryota</taxon>
        <taxon>Viridiplantae</taxon>
        <taxon>Streptophyta</taxon>
        <taxon>Embryophyta</taxon>
        <taxon>Tracheophyta</taxon>
        <taxon>Spermatophyta</taxon>
        <taxon>Magnoliopsida</taxon>
        <taxon>eudicotyledons</taxon>
        <taxon>Gunneridae</taxon>
        <taxon>Pentapetalae</taxon>
        <taxon>rosids</taxon>
        <taxon>fabids</taxon>
        <taxon>Fabales</taxon>
        <taxon>Fabaceae</taxon>
        <taxon>Papilionoideae</taxon>
        <taxon>50 kb inversion clade</taxon>
        <taxon>NPAAA clade</taxon>
        <taxon>Hologalegina</taxon>
        <taxon>IRL clade</taxon>
        <taxon>Trifolieae</taxon>
        <taxon>Trifolium</taxon>
    </lineage>
</organism>
<reference evidence="2 3" key="1">
    <citation type="journal article" date="2018" name="Front. Plant Sci.">
        <title>Red Clover (Trifolium pratense) and Zigzag Clover (T. medium) - A Picture of Genomic Similarities and Differences.</title>
        <authorList>
            <person name="Dluhosova J."/>
            <person name="Istvanek J."/>
            <person name="Nedelnik J."/>
            <person name="Repkova J."/>
        </authorList>
    </citation>
    <scope>NUCLEOTIDE SEQUENCE [LARGE SCALE GENOMIC DNA]</scope>
    <source>
        <strain evidence="3">cv. 10/8</strain>
        <tissue evidence="2">Leaf</tissue>
    </source>
</reference>
<sequence length="195" mass="21723">LKSKENEETQKESDAGLHLLPVVSAVVEVNASDKKSSENNYDWQDNFDETKNSEEKRQISVPDTNDLISEAEQEKENAPIMNLSKPEGDQEDGSDEDPFAELESILLESPETSPKATSCFTSNVAVSEALHNLEGLLENSLESIICDDELQQQLHASLESIKQATHEKVSPNVVRLVQKMTSSIENLFKDFVMTK</sequence>